<dbReference type="GO" id="GO:0005886">
    <property type="term" value="C:plasma membrane"/>
    <property type="evidence" value="ECO:0007669"/>
    <property type="project" value="UniProtKB-SubCell"/>
</dbReference>
<dbReference type="Proteomes" id="UP000293142">
    <property type="component" value="Unassembled WGS sequence"/>
</dbReference>
<dbReference type="PANTHER" id="PTHR43227:SF11">
    <property type="entry name" value="BLL4140 PROTEIN"/>
    <property type="match status" value="1"/>
</dbReference>
<sequence>MVKGRLKGRRLWQSRYWRKHYSLYLMSLPGIVFLLIIKFVPLYGLTLAFKDFNIFVGNGVLDSIVKSPWVGMKHFQAIFTKPDFLRVISNTLIISIYKLVLLFPLPIILAVLLGEVKSNGFKRTVQTLVYLPHFLSWVVVFGLFYSMLGTYGIVNQLVAGLGFEPIKFFTNPDLFRGLLVVSDGWKEMGWSAIVFLAAITSIDPQQYEAAMIDGANRWQKMLHITLPGMMPIIALMLILRVGHILNAGFEQVLAMYNPSVYSVGDIIQTYIYRIGLGRMDYSIATTLGLFESVIALILIATCNTICKKTLGRSIW</sequence>
<dbReference type="Pfam" id="PF00528">
    <property type="entry name" value="BPD_transp_1"/>
    <property type="match status" value="1"/>
</dbReference>
<protein>
    <submittedName>
        <fullName evidence="9">Sugar ABC transporter permease</fullName>
    </submittedName>
</protein>
<dbReference type="AlphaFoldDB" id="A0A4Q9DGG9"/>
<dbReference type="GO" id="GO:0055085">
    <property type="term" value="P:transmembrane transport"/>
    <property type="evidence" value="ECO:0007669"/>
    <property type="project" value="InterPro"/>
</dbReference>
<feature type="transmembrane region" description="Helical" evidence="7">
    <location>
        <begin position="224"/>
        <end position="245"/>
    </location>
</feature>
<comment type="subcellular location">
    <subcellularLocation>
        <location evidence="1 7">Cell membrane</location>
        <topology evidence="1 7">Multi-pass membrane protein</topology>
    </subcellularLocation>
</comment>
<feature type="transmembrane region" description="Helical" evidence="7">
    <location>
        <begin position="21"/>
        <end position="43"/>
    </location>
</feature>
<dbReference type="InterPro" id="IPR035906">
    <property type="entry name" value="MetI-like_sf"/>
</dbReference>
<evidence type="ECO:0000313" key="9">
    <source>
        <dbReference type="EMBL" id="TBL70792.1"/>
    </source>
</evidence>
<dbReference type="CDD" id="cd06261">
    <property type="entry name" value="TM_PBP2"/>
    <property type="match status" value="1"/>
</dbReference>
<keyword evidence="10" id="KW-1185">Reference proteome</keyword>
<gene>
    <name evidence="9" type="ORF">EYB31_32395</name>
</gene>
<evidence type="ECO:0000256" key="5">
    <source>
        <dbReference type="ARBA" id="ARBA00022989"/>
    </source>
</evidence>
<feature type="domain" description="ABC transmembrane type-1" evidence="8">
    <location>
        <begin position="88"/>
        <end position="302"/>
    </location>
</feature>
<evidence type="ECO:0000256" key="1">
    <source>
        <dbReference type="ARBA" id="ARBA00004651"/>
    </source>
</evidence>
<name>A0A4Q9DGG9_9BACL</name>
<evidence type="ECO:0000259" key="8">
    <source>
        <dbReference type="PROSITE" id="PS50928"/>
    </source>
</evidence>
<comment type="similarity">
    <text evidence="7">Belongs to the binding-protein-dependent transport system permease family.</text>
</comment>
<keyword evidence="4 7" id="KW-0812">Transmembrane</keyword>
<feature type="transmembrane region" description="Helical" evidence="7">
    <location>
        <begin position="92"/>
        <end position="113"/>
    </location>
</feature>
<keyword evidence="3" id="KW-1003">Cell membrane</keyword>
<feature type="transmembrane region" description="Helical" evidence="7">
    <location>
        <begin position="281"/>
        <end position="306"/>
    </location>
</feature>
<keyword evidence="6 7" id="KW-0472">Membrane</keyword>
<organism evidence="9 10">
    <name type="scientific">Paenibacillus thalictri</name>
    <dbReference type="NCBI Taxonomy" id="2527873"/>
    <lineage>
        <taxon>Bacteria</taxon>
        <taxon>Bacillati</taxon>
        <taxon>Bacillota</taxon>
        <taxon>Bacilli</taxon>
        <taxon>Bacillales</taxon>
        <taxon>Paenibacillaceae</taxon>
        <taxon>Paenibacillus</taxon>
    </lineage>
</organism>
<comment type="caution">
    <text evidence="9">The sequence shown here is derived from an EMBL/GenBank/DDBJ whole genome shotgun (WGS) entry which is preliminary data.</text>
</comment>
<feature type="transmembrane region" description="Helical" evidence="7">
    <location>
        <begin position="134"/>
        <end position="154"/>
    </location>
</feature>
<keyword evidence="2 7" id="KW-0813">Transport</keyword>
<dbReference type="PROSITE" id="PS50928">
    <property type="entry name" value="ABC_TM1"/>
    <property type="match status" value="1"/>
</dbReference>
<evidence type="ECO:0000256" key="7">
    <source>
        <dbReference type="RuleBase" id="RU363032"/>
    </source>
</evidence>
<dbReference type="EMBL" id="SIRE01000030">
    <property type="protein sequence ID" value="TBL70792.1"/>
    <property type="molecule type" value="Genomic_DNA"/>
</dbReference>
<dbReference type="OrthoDB" id="9785836at2"/>
<evidence type="ECO:0000256" key="4">
    <source>
        <dbReference type="ARBA" id="ARBA00022692"/>
    </source>
</evidence>
<dbReference type="SUPFAM" id="SSF161098">
    <property type="entry name" value="MetI-like"/>
    <property type="match status" value="1"/>
</dbReference>
<reference evidence="9 10" key="1">
    <citation type="submission" date="2019-02" db="EMBL/GenBank/DDBJ databases">
        <title>Paenibacillus sp. nov., isolated from surface-sterilized tissue of Thalictrum simplex L.</title>
        <authorList>
            <person name="Tuo L."/>
        </authorList>
    </citation>
    <scope>NUCLEOTIDE SEQUENCE [LARGE SCALE GENOMIC DNA]</scope>
    <source>
        <strain evidence="9 10">N2SHLJ1</strain>
    </source>
</reference>
<keyword evidence="5 7" id="KW-1133">Transmembrane helix</keyword>
<proteinExistence type="inferred from homology"/>
<evidence type="ECO:0000256" key="3">
    <source>
        <dbReference type="ARBA" id="ARBA00022475"/>
    </source>
</evidence>
<accession>A0A4Q9DGG9</accession>
<dbReference type="InterPro" id="IPR050809">
    <property type="entry name" value="UgpAE/MalFG_permease"/>
</dbReference>
<dbReference type="Gene3D" id="1.10.3720.10">
    <property type="entry name" value="MetI-like"/>
    <property type="match status" value="1"/>
</dbReference>
<feature type="transmembrane region" description="Helical" evidence="7">
    <location>
        <begin position="188"/>
        <end position="204"/>
    </location>
</feature>
<dbReference type="InterPro" id="IPR000515">
    <property type="entry name" value="MetI-like"/>
</dbReference>
<evidence type="ECO:0000256" key="6">
    <source>
        <dbReference type="ARBA" id="ARBA00023136"/>
    </source>
</evidence>
<dbReference type="PANTHER" id="PTHR43227">
    <property type="entry name" value="BLL4140 PROTEIN"/>
    <property type="match status" value="1"/>
</dbReference>
<evidence type="ECO:0000313" key="10">
    <source>
        <dbReference type="Proteomes" id="UP000293142"/>
    </source>
</evidence>
<evidence type="ECO:0000256" key="2">
    <source>
        <dbReference type="ARBA" id="ARBA00022448"/>
    </source>
</evidence>